<dbReference type="PANTHER" id="PTHR44591:SF14">
    <property type="entry name" value="PROTEIN PILG"/>
    <property type="match status" value="1"/>
</dbReference>
<dbReference type="InterPro" id="IPR001789">
    <property type="entry name" value="Sig_transdc_resp-reg_receiver"/>
</dbReference>
<dbReference type="Gene3D" id="3.40.50.2300">
    <property type="match status" value="1"/>
</dbReference>
<proteinExistence type="predicted"/>
<keyword evidence="1 3" id="KW-0597">Phosphoprotein</keyword>
<evidence type="ECO:0000256" key="2">
    <source>
        <dbReference type="ARBA" id="ARBA00023012"/>
    </source>
</evidence>
<dbReference type="EMBL" id="MJGC01000121">
    <property type="protein sequence ID" value="OEJ72652.1"/>
    <property type="molecule type" value="Genomic_DNA"/>
</dbReference>
<protein>
    <submittedName>
        <fullName evidence="5">Two-component system response regulator</fullName>
    </submittedName>
</protein>
<sequence>MSTVLVVDKNPALREAIANLLLQNGISVQEAADGKEAIEKVQSRAPDLVITDIVMPWINGYELCQWLKTEASLKPRIPVVICSNRNNEFDRYWGKKKGADAFINKPLQARELIETVKQFFV</sequence>
<dbReference type="GO" id="GO:0000160">
    <property type="term" value="P:phosphorelay signal transduction system"/>
    <property type="evidence" value="ECO:0007669"/>
    <property type="project" value="UniProtKB-KW"/>
</dbReference>
<feature type="domain" description="Response regulatory" evidence="4">
    <location>
        <begin position="3"/>
        <end position="120"/>
    </location>
</feature>
<dbReference type="AlphaFoldDB" id="A0A1E5QDB0"/>
<organism evidence="5">
    <name type="scientific">Desertifilum tharense IPPAS B-1220</name>
    <dbReference type="NCBI Taxonomy" id="1781255"/>
    <lineage>
        <taxon>Bacteria</taxon>
        <taxon>Bacillati</taxon>
        <taxon>Cyanobacteriota</taxon>
        <taxon>Cyanophyceae</taxon>
        <taxon>Desertifilales</taxon>
        <taxon>Desertifilaceae</taxon>
        <taxon>Desertifilum</taxon>
    </lineage>
</organism>
<reference evidence="5" key="1">
    <citation type="submission" date="2016-09" db="EMBL/GenBank/DDBJ databases">
        <title>Draft genome of thermotolerant cyanobacterium Desertifilum sp. strain IPPAS B-1220.</title>
        <authorList>
            <person name="Sinetova M.A."/>
            <person name="Bolakhan K."/>
            <person name="Zayadan B.K."/>
            <person name="Mironov K.S."/>
            <person name="Ustinova V."/>
            <person name="Kupriyanova E.V."/>
            <person name="Sidorov R.A."/>
            <person name="Skrypnik A.N."/>
            <person name="Gogoleva N.E."/>
            <person name="Gogolev Y.V."/>
            <person name="Los D.A."/>
        </authorList>
    </citation>
    <scope>NUCLEOTIDE SEQUENCE [LARGE SCALE GENOMIC DNA]</scope>
    <source>
        <strain evidence="5">IPPAS B-1220</strain>
    </source>
</reference>
<dbReference type="STRING" id="1781255.BH720_24465"/>
<keyword evidence="2" id="KW-0902">Two-component regulatory system</keyword>
<dbReference type="PANTHER" id="PTHR44591">
    <property type="entry name" value="STRESS RESPONSE REGULATOR PROTEIN 1"/>
    <property type="match status" value="1"/>
</dbReference>
<dbReference type="Pfam" id="PF00072">
    <property type="entry name" value="Response_reg"/>
    <property type="match status" value="1"/>
</dbReference>
<accession>A0A1E5QDB0</accession>
<dbReference type="SMART" id="SM00448">
    <property type="entry name" value="REC"/>
    <property type="match status" value="1"/>
</dbReference>
<evidence type="ECO:0000256" key="1">
    <source>
        <dbReference type="ARBA" id="ARBA00022553"/>
    </source>
</evidence>
<evidence type="ECO:0000256" key="3">
    <source>
        <dbReference type="PROSITE-ProRule" id="PRU00169"/>
    </source>
</evidence>
<feature type="modified residue" description="4-aspartylphosphate" evidence="3">
    <location>
        <position position="52"/>
    </location>
</feature>
<dbReference type="CDD" id="cd00156">
    <property type="entry name" value="REC"/>
    <property type="match status" value="1"/>
</dbReference>
<dbReference type="PROSITE" id="PS50110">
    <property type="entry name" value="RESPONSE_REGULATORY"/>
    <property type="match status" value="1"/>
</dbReference>
<evidence type="ECO:0000313" key="5">
    <source>
        <dbReference type="EMBL" id="OEJ72652.1"/>
    </source>
</evidence>
<dbReference type="SUPFAM" id="SSF52172">
    <property type="entry name" value="CheY-like"/>
    <property type="match status" value="1"/>
</dbReference>
<dbReference type="OrthoDB" id="582422at2"/>
<dbReference type="InterPro" id="IPR011006">
    <property type="entry name" value="CheY-like_superfamily"/>
</dbReference>
<gene>
    <name evidence="5" type="ORF">BH720_24465</name>
</gene>
<comment type="caution">
    <text evidence="5">The sequence shown here is derived from an EMBL/GenBank/DDBJ whole genome shotgun (WGS) entry which is preliminary data.</text>
</comment>
<evidence type="ECO:0000259" key="4">
    <source>
        <dbReference type="PROSITE" id="PS50110"/>
    </source>
</evidence>
<dbReference type="InterPro" id="IPR050595">
    <property type="entry name" value="Bact_response_regulator"/>
</dbReference>
<name>A0A1E5QDB0_9CYAN</name>
<dbReference type="RefSeq" id="WP_069969845.1">
    <property type="nucleotide sequence ID" value="NZ_CM124774.1"/>
</dbReference>